<accession>A0A3L7J565</accession>
<evidence type="ECO:0000313" key="2">
    <source>
        <dbReference type="Proteomes" id="UP000282460"/>
    </source>
</evidence>
<evidence type="ECO:0008006" key="3">
    <source>
        <dbReference type="Google" id="ProtNLM"/>
    </source>
</evidence>
<dbReference type="Proteomes" id="UP000282460">
    <property type="component" value="Unassembled WGS sequence"/>
</dbReference>
<reference evidence="1 2" key="1">
    <citation type="submission" date="2018-10" db="EMBL/GenBank/DDBJ databases">
        <authorList>
            <person name="Li J."/>
        </authorList>
    </citation>
    <scope>NUCLEOTIDE SEQUENCE [LARGE SCALE GENOMIC DNA]</scope>
    <source>
        <strain evidence="1 2">ZD1-4</strain>
    </source>
</reference>
<keyword evidence="2" id="KW-1185">Reference proteome</keyword>
<comment type="caution">
    <text evidence="1">The sequence shown here is derived from an EMBL/GenBank/DDBJ whole genome shotgun (WGS) entry which is preliminary data.</text>
</comment>
<organism evidence="1 2">
    <name type="scientific">Mycetocola zhadangensis</name>
    <dbReference type="NCBI Taxonomy" id="1164595"/>
    <lineage>
        <taxon>Bacteria</taxon>
        <taxon>Bacillati</taxon>
        <taxon>Actinomycetota</taxon>
        <taxon>Actinomycetes</taxon>
        <taxon>Micrococcales</taxon>
        <taxon>Microbacteriaceae</taxon>
        <taxon>Mycetocola</taxon>
    </lineage>
</organism>
<gene>
    <name evidence="1" type="ORF">D9V28_01820</name>
</gene>
<protein>
    <recommendedName>
        <fullName evidence="3">Phytanoyl-CoA dioxygenase</fullName>
    </recommendedName>
</protein>
<name>A0A3L7J565_9MICO</name>
<dbReference type="EMBL" id="RCWJ01000001">
    <property type="protein sequence ID" value="RLQ85640.1"/>
    <property type="molecule type" value="Genomic_DNA"/>
</dbReference>
<evidence type="ECO:0000313" key="1">
    <source>
        <dbReference type="EMBL" id="RLQ85640.1"/>
    </source>
</evidence>
<sequence>MGLFELEFEEYMHYMYLPVRIPEGNGVSDVRVPRRLGFASEMIARAIAIEEQRNNRWDYVYLTARRGWATPGNPLNRPGWHSDSFGKPDINYVWTDRFPTVFAEGPFEQISNDHLRSTQQFEEQVSGNDDIRTVTYGDRVLMRLDSSVIHTAPEIPAPGGNRSFIKVSFSNERWNLAGNSHNYLFDYEWQMFDRAPIRSDPARANADAV</sequence>
<dbReference type="AlphaFoldDB" id="A0A3L7J565"/>
<proteinExistence type="predicted"/>